<dbReference type="PANTHER" id="PTHR48250:SF3">
    <property type="entry name" value="CUTINASE 1-RELATED"/>
    <property type="match status" value="1"/>
</dbReference>
<keyword evidence="7 14" id="KW-0378">Hydrolase</keyword>
<dbReference type="GO" id="GO:0016052">
    <property type="term" value="P:carbohydrate catabolic process"/>
    <property type="evidence" value="ECO:0007669"/>
    <property type="project" value="TreeGrafter"/>
</dbReference>
<organism evidence="15 16">
    <name type="scientific">Verruconis gallopava</name>
    <dbReference type="NCBI Taxonomy" id="253628"/>
    <lineage>
        <taxon>Eukaryota</taxon>
        <taxon>Fungi</taxon>
        <taxon>Dikarya</taxon>
        <taxon>Ascomycota</taxon>
        <taxon>Pezizomycotina</taxon>
        <taxon>Dothideomycetes</taxon>
        <taxon>Pleosporomycetidae</taxon>
        <taxon>Venturiales</taxon>
        <taxon>Sympoventuriaceae</taxon>
        <taxon>Verruconis</taxon>
    </lineage>
</organism>
<keyword evidence="5 14" id="KW-0964">Secreted</keyword>
<evidence type="ECO:0000256" key="5">
    <source>
        <dbReference type="ARBA" id="ARBA00022525"/>
    </source>
</evidence>
<dbReference type="GeneID" id="27312971"/>
<feature type="signal peptide" evidence="14">
    <location>
        <begin position="1"/>
        <end position="16"/>
    </location>
</feature>
<dbReference type="InterPro" id="IPR029058">
    <property type="entry name" value="AB_hydrolase_fold"/>
</dbReference>
<keyword evidence="16" id="KW-1185">Reference proteome</keyword>
<dbReference type="SUPFAM" id="SSF53474">
    <property type="entry name" value="alpha/beta-Hydrolases"/>
    <property type="match status" value="1"/>
</dbReference>
<evidence type="ECO:0000256" key="11">
    <source>
        <dbReference type="ARBA" id="ARBA00074522"/>
    </source>
</evidence>
<dbReference type="STRING" id="253628.A0A0D1YSR3"/>
<feature type="disulfide bond" evidence="13">
    <location>
        <begin position="176"/>
        <end position="183"/>
    </location>
</feature>
<dbReference type="Pfam" id="PF01083">
    <property type="entry name" value="Cutinase"/>
    <property type="match status" value="1"/>
</dbReference>
<keyword evidence="8 13" id="KW-1015">Disulfide bond</keyword>
<dbReference type="PANTHER" id="PTHR48250">
    <property type="entry name" value="CUTINASE 2-RELATED"/>
    <property type="match status" value="1"/>
</dbReference>
<dbReference type="GO" id="GO:0005576">
    <property type="term" value="C:extracellular region"/>
    <property type="evidence" value="ECO:0007669"/>
    <property type="project" value="UniProtKB-SubCell"/>
</dbReference>
<accession>A0A0D1YSR3</accession>
<dbReference type="AlphaFoldDB" id="A0A0D1YSR3"/>
<protein>
    <recommendedName>
        <fullName evidence="11 14">Cutinase</fullName>
        <ecNumber evidence="3 14">3.1.1.74</ecNumber>
    </recommendedName>
</protein>
<dbReference type="PROSITE" id="PS00931">
    <property type="entry name" value="CUTINASE_2"/>
    <property type="match status" value="1"/>
</dbReference>
<sequence>MKNFLLILALNVLALAAPVVQEHKRQITDNEFLDGPCRDIILFFVRGTFELGNMGLIVGPPLSAGLKNNFGDDRVATQGVDYAAGVATNFLPDNADPVGVANMQNLFNEAATRCPNSVVVAGGYSQGAAITHAAIAGLSDSVKSQIVGVTLFGDTRNEQDHGSIEGYPQDDLLIICNPGDLVCDGTLIITPAHLLYTPRVPEAVAFLTEKINAAGV</sequence>
<evidence type="ECO:0000256" key="6">
    <source>
        <dbReference type="ARBA" id="ARBA00022729"/>
    </source>
</evidence>
<dbReference type="InterPro" id="IPR043580">
    <property type="entry name" value="CUTINASE_1"/>
</dbReference>
<reference evidence="15 16" key="1">
    <citation type="submission" date="2015-01" db="EMBL/GenBank/DDBJ databases">
        <title>The Genome Sequence of Ochroconis gallopava CBS43764.</title>
        <authorList>
            <consortium name="The Broad Institute Genomics Platform"/>
            <person name="Cuomo C."/>
            <person name="de Hoog S."/>
            <person name="Gorbushina A."/>
            <person name="Stielow B."/>
            <person name="Teixiera M."/>
            <person name="Abouelleil A."/>
            <person name="Chapman S.B."/>
            <person name="Priest M."/>
            <person name="Young S.K."/>
            <person name="Wortman J."/>
            <person name="Nusbaum C."/>
            <person name="Birren B."/>
        </authorList>
    </citation>
    <scope>NUCLEOTIDE SEQUENCE [LARGE SCALE GENOMIC DNA]</scope>
    <source>
        <strain evidence="15 16">CBS 43764</strain>
    </source>
</reference>
<feature type="active site" description="Nucleophile" evidence="12">
    <location>
        <position position="125"/>
    </location>
</feature>
<evidence type="ECO:0000256" key="14">
    <source>
        <dbReference type="RuleBase" id="RU361263"/>
    </source>
</evidence>
<feature type="chain" id="PRO_5005112338" description="Cutinase" evidence="14">
    <location>
        <begin position="17"/>
        <end position="216"/>
    </location>
</feature>
<keyword evidence="6 14" id="KW-0732">Signal</keyword>
<dbReference type="EC" id="3.1.1.74" evidence="3 14"/>
<evidence type="ECO:0000256" key="9">
    <source>
        <dbReference type="ARBA" id="ARBA00034045"/>
    </source>
</evidence>
<evidence type="ECO:0000313" key="15">
    <source>
        <dbReference type="EMBL" id="KIW03677.1"/>
    </source>
</evidence>
<evidence type="ECO:0000256" key="8">
    <source>
        <dbReference type="ARBA" id="ARBA00023157"/>
    </source>
</evidence>
<feature type="disulfide bond" evidence="13">
    <location>
        <begin position="37"/>
        <end position="114"/>
    </location>
</feature>
<dbReference type="OrthoDB" id="3225429at2759"/>
<evidence type="ECO:0000256" key="4">
    <source>
        <dbReference type="ARBA" id="ARBA00022487"/>
    </source>
</evidence>
<dbReference type="Proteomes" id="UP000053259">
    <property type="component" value="Unassembled WGS sequence"/>
</dbReference>
<dbReference type="InterPro" id="IPR043579">
    <property type="entry name" value="CUTINASE_2"/>
</dbReference>
<comment type="similarity">
    <text evidence="2 14">Belongs to the cutinase family.</text>
</comment>
<dbReference type="InParanoid" id="A0A0D1YSR3"/>
<evidence type="ECO:0000256" key="13">
    <source>
        <dbReference type="PIRSR" id="PIRSR611150-2"/>
    </source>
</evidence>
<evidence type="ECO:0000256" key="7">
    <source>
        <dbReference type="ARBA" id="ARBA00022801"/>
    </source>
</evidence>
<name>A0A0D1YSR3_9PEZI</name>
<evidence type="ECO:0000256" key="2">
    <source>
        <dbReference type="ARBA" id="ARBA00007534"/>
    </source>
</evidence>
<dbReference type="RefSeq" id="XP_016213546.1">
    <property type="nucleotide sequence ID" value="XM_016358445.1"/>
</dbReference>
<dbReference type="HOGENOM" id="CLU_040058_2_0_1"/>
<dbReference type="GO" id="GO:0050525">
    <property type="term" value="F:cutinase activity"/>
    <property type="evidence" value="ECO:0007669"/>
    <property type="project" value="UniProtKB-UniRule"/>
</dbReference>
<evidence type="ECO:0000313" key="16">
    <source>
        <dbReference type="Proteomes" id="UP000053259"/>
    </source>
</evidence>
<dbReference type="InterPro" id="IPR011150">
    <property type="entry name" value="Cutinase_monf"/>
</dbReference>
<dbReference type="EMBL" id="KN847543">
    <property type="protein sequence ID" value="KIW03677.1"/>
    <property type="molecule type" value="Genomic_DNA"/>
</dbReference>
<comment type="function">
    <text evidence="10">Catalyzes the hydrolysis of complex carboxylic polyesters found in the cell wall of plants. Degrades cutin, a macromolecule that forms the structure of the plant cuticle. Allows pathogenic fungi to penetrate through the cuticular barrier into the host plant during the initial stage of fungal infection.</text>
</comment>
<dbReference type="VEuPathDB" id="FungiDB:PV09_04998"/>
<evidence type="ECO:0000256" key="3">
    <source>
        <dbReference type="ARBA" id="ARBA00013095"/>
    </source>
</evidence>
<evidence type="ECO:0000256" key="1">
    <source>
        <dbReference type="ARBA" id="ARBA00004613"/>
    </source>
</evidence>
<dbReference type="SMART" id="SM01110">
    <property type="entry name" value="Cutinase"/>
    <property type="match status" value="1"/>
</dbReference>
<dbReference type="PROSITE" id="PS00155">
    <property type="entry name" value="CUTINASE_1"/>
    <property type="match status" value="1"/>
</dbReference>
<dbReference type="PRINTS" id="PR00129">
    <property type="entry name" value="CUTINASE"/>
</dbReference>
<comment type="catalytic activity">
    <reaction evidence="9 14">
        <text>cutin + H2O = cutin monomers.</text>
        <dbReference type="EC" id="3.1.1.74"/>
    </reaction>
</comment>
<dbReference type="FunFam" id="3.40.50.1820:FF:000235">
    <property type="entry name" value="Cutinase 1"/>
    <property type="match status" value="1"/>
</dbReference>
<keyword evidence="4 14" id="KW-0719">Serine esterase</keyword>
<evidence type="ECO:0000256" key="12">
    <source>
        <dbReference type="PIRSR" id="PIRSR611150-1"/>
    </source>
</evidence>
<evidence type="ECO:0000256" key="10">
    <source>
        <dbReference type="ARBA" id="ARBA00057514"/>
    </source>
</evidence>
<dbReference type="Gene3D" id="3.40.50.1820">
    <property type="entry name" value="alpha/beta hydrolase"/>
    <property type="match status" value="1"/>
</dbReference>
<comment type="subcellular location">
    <subcellularLocation>
        <location evidence="1 14">Secreted</location>
    </subcellularLocation>
</comment>
<feature type="active site" description="Proton donor/acceptor" evidence="12">
    <location>
        <position position="193"/>
    </location>
</feature>
<proteinExistence type="inferred from homology"/>
<feature type="active site" evidence="12">
    <location>
        <position position="180"/>
    </location>
</feature>
<gene>
    <name evidence="15" type="ORF">PV09_04998</name>
</gene>
<dbReference type="InterPro" id="IPR000675">
    <property type="entry name" value="Cutinase/axe"/>
</dbReference>